<dbReference type="EMBL" id="MQTW01000411">
    <property type="protein sequence ID" value="RYC80230.1"/>
    <property type="molecule type" value="Genomic_DNA"/>
</dbReference>
<reference evidence="3 4" key="1">
    <citation type="submission" date="2016-12" db="EMBL/GenBank/DDBJ databases">
        <title>Draft genome sequence of Fusarium oxysporum causing rot on Narcissus.</title>
        <authorList>
            <person name="Armitage A.D."/>
            <person name="Taylor A."/>
            <person name="Clarkson J.P."/>
            <person name="Harrison R.J."/>
            <person name="Jackson A.C."/>
        </authorList>
    </citation>
    <scope>NUCLEOTIDE SEQUENCE [LARGE SCALE GENOMIC DNA]</scope>
    <source>
        <strain evidence="3 4">N139</strain>
    </source>
</reference>
<protein>
    <submittedName>
        <fullName evidence="3">Uncharacterized protein</fullName>
    </submittedName>
</protein>
<evidence type="ECO:0000256" key="1">
    <source>
        <dbReference type="SAM" id="MobiDB-lite"/>
    </source>
</evidence>
<feature type="chain" id="PRO_5020406610" evidence="2">
    <location>
        <begin position="18"/>
        <end position="174"/>
    </location>
</feature>
<feature type="signal peptide" evidence="2">
    <location>
        <begin position="1"/>
        <end position="17"/>
    </location>
</feature>
<gene>
    <name evidence="3" type="ORF">BFJ63_vAg16889</name>
</gene>
<dbReference type="AlphaFoldDB" id="A0A4Q2V253"/>
<feature type="region of interest" description="Disordered" evidence="1">
    <location>
        <begin position="35"/>
        <end position="147"/>
    </location>
</feature>
<feature type="compositionally biased region" description="Basic residues" evidence="1">
    <location>
        <begin position="70"/>
        <end position="86"/>
    </location>
</feature>
<evidence type="ECO:0000313" key="3">
    <source>
        <dbReference type="EMBL" id="RYC80230.1"/>
    </source>
</evidence>
<accession>A0A4Q2V253</accession>
<comment type="caution">
    <text evidence="3">The sequence shown here is derived from an EMBL/GenBank/DDBJ whole genome shotgun (WGS) entry which is preliminary data.</text>
</comment>
<evidence type="ECO:0000313" key="4">
    <source>
        <dbReference type="Proteomes" id="UP000290540"/>
    </source>
</evidence>
<proteinExistence type="predicted"/>
<evidence type="ECO:0000256" key="2">
    <source>
        <dbReference type="SAM" id="SignalP"/>
    </source>
</evidence>
<dbReference type="Proteomes" id="UP000290540">
    <property type="component" value="Unassembled WGS sequence"/>
</dbReference>
<organism evidence="3 4">
    <name type="scientific">Fusarium oxysporum f. sp. narcissi</name>
    <dbReference type="NCBI Taxonomy" id="451672"/>
    <lineage>
        <taxon>Eukaryota</taxon>
        <taxon>Fungi</taxon>
        <taxon>Dikarya</taxon>
        <taxon>Ascomycota</taxon>
        <taxon>Pezizomycotina</taxon>
        <taxon>Sordariomycetes</taxon>
        <taxon>Hypocreomycetidae</taxon>
        <taxon>Hypocreales</taxon>
        <taxon>Nectriaceae</taxon>
        <taxon>Fusarium</taxon>
        <taxon>Fusarium oxysporum species complex</taxon>
    </lineage>
</organism>
<sequence>MKLSISILTSFATVIVAAPIAMAGYDASLASYNSPEGIKSHHSPKTDTQLRPQYTKPKPKFYQPESAHPQKSKTPLHKMKRPKRDHKNPQSRPNPKPEQQSHHKSHNVIPHQSQYAGPQKRKAYDTKHMHRRQGHRHAKSRNGERYYYQTRPRDLLTTQEYRTSRRRVFCLGLR</sequence>
<keyword evidence="2" id="KW-0732">Signal</keyword>
<feature type="compositionally biased region" description="Basic residues" evidence="1">
    <location>
        <begin position="128"/>
        <end position="140"/>
    </location>
</feature>
<name>A0A4Q2V253_FUSOX</name>